<keyword evidence="6" id="KW-1185">Reference proteome</keyword>
<reference evidence="5 6" key="1">
    <citation type="submission" date="2019-10" db="EMBL/GenBank/DDBJ databases">
        <title>Two novel species isolated from a subtropical stream in China.</title>
        <authorList>
            <person name="Lu H."/>
        </authorList>
    </citation>
    <scope>NUCLEOTIDE SEQUENCE [LARGE SCALE GENOMIC DNA]</scope>
    <source>
        <strain evidence="5 6">FT103W</strain>
    </source>
</reference>
<proteinExistence type="predicted"/>
<comment type="caution">
    <text evidence="5">The sequence shown here is derived from an EMBL/GenBank/DDBJ whole genome shotgun (WGS) entry which is preliminary data.</text>
</comment>
<sequence length="120" mass="13291">MWDTKVAVAYLDKHARSASQGKCAAYVRKAIEAGGVRLHRHVSAKDYGESLIAAGFSVQDSSILNAGDVVVIQPITGHRHGHVAMYDGVKWVSDFKQRHGLYPSESYRRLKPAFTTCRHP</sequence>
<dbReference type="InterPro" id="IPR000064">
    <property type="entry name" value="NLP_P60_dom"/>
</dbReference>
<protein>
    <submittedName>
        <fullName evidence="5">CHAP domain-containing protein</fullName>
    </submittedName>
</protein>
<dbReference type="Gene3D" id="3.90.1720.10">
    <property type="entry name" value="endopeptidase domain like (from Nostoc punctiforme)"/>
    <property type="match status" value="1"/>
</dbReference>
<dbReference type="AlphaFoldDB" id="A0A843S3H8"/>
<evidence type="ECO:0000313" key="5">
    <source>
        <dbReference type="EMBL" id="MQA18825.1"/>
    </source>
</evidence>
<name>A0A843S3H8_9BURK</name>
<keyword evidence="3" id="KW-0788">Thiol protease</keyword>
<evidence type="ECO:0000259" key="4">
    <source>
        <dbReference type="Pfam" id="PF00877"/>
    </source>
</evidence>
<evidence type="ECO:0000256" key="2">
    <source>
        <dbReference type="ARBA" id="ARBA00022801"/>
    </source>
</evidence>
<dbReference type="GO" id="GO:0008234">
    <property type="term" value="F:cysteine-type peptidase activity"/>
    <property type="evidence" value="ECO:0007669"/>
    <property type="project" value="UniProtKB-KW"/>
</dbReference>
<dbReference type="EMBL" id="WHUF01000001">
    <property type="protein sequence ID" value="MQA18825.1"/>
    <property type="molecule type" value="Genomic_DNA"/>
</dbReference>
<dbReference type="Pfam" id="PF00877">
    <property type="entry name" value="NLPC_P60"/>
    <property type="match status" value="1"/>
</dbReference>
<accession>A0A843S3H8</accession>
<dbReference type="Proteomes" id="UP000444318">
    <property type="component" value="Unassembled WGS sequence"/>
</dbReference>
<keyword evidence="2" id="KW-0378">Hydrolase</keyword>
<evidence type="ECO:0000256" key="1">
    <source>
        <dbReference type="ARBA" id="ARBA00022670"/>
    </source>
</evidence>
<evidence type="ECO:0000313" key="6">
    <source>
        <dbReference type="Proteomes" id="UP000444318"/>
    </source>
</evidence>
<organism evidence="5 6">
    <name type="scientific">Rugamonas rivuli</name>
    <dbReference type="NCBI Taxonomy" id="2743358"/>
    <lineage>
        <taxon>Bacteria</taxon>
        <taxon>Pseudomonadati</taxon>
        <taxon>Pseudomonadota</taxon>
        <taxon>Betaproteobacteria</taxon>
        <taxon>Burkholderiales</taxon>
        <taxon>Oxalobacteraceae</taxon>
        <taxon>Telluria group</taxon>
        <taxon>Rugamonas</taxon>
    </lineage>
</organism>
<dbReference type="GO" id="GO:0006508">
    <property type="term" value="P:proteolysis"/>
    <property type="evidence" value="ECO:0007669"/>
    <property type="project" value="UniProtKB-KW"/>
</dbReference>
<feature type="domain" description="NlpC/P60" evidence="4">
    <location>
        <begin position="22"/>
        <end position="93"/>
    </location>
</feature>
<evidence type="ECO:0000256" key="3">
    <source>
        <dbReference type="ARBA" id="ARBA00022807"/>
    </source>
</evidence>
<dbReference type="RefSeq" id="WP_152802097.1">
    <property type="nucleotide sequence ID" value="NZ_WHUF01000001.1"/>
</dbReference>
<keyword evidence="1" id="KW-0645">Protease</keyword>
<gene>
    <name evidence="5" type="ORF">GEV01_04785</name>
</gene>